<organism evidence="1">
    <name type="scientific">Thermofilum pendens</name>
    <dbReference type="NCBI Taxonomy" id="2269"/>
    <lineage>
        <taxon>Archaea</taxon>
        <taxon>Thermoproteota</taxon>
        <taxon>Thermoprotei</taxon>
        <taxon>Thermofilales</taxon>
        <taxon>Thermofilaceae</taxon>
        <taxon>Thermofilum</taxon>
    </lineage>
</organism>
<evidence type="ECO:0000313" key="1">
    <source>
        <dbReference type="EMBL" id="HGB25660.1"/>
    </source>
</evidence>
<protein>
    <submittedName>
        <fullName evidence="1">Uncharacterized protein</fullName>
    </submittedName>
</protein>
<proteinExistence type="predicted"/>
<accession>A0A7C3WL64</accession>
<sequence length="85" mass="9774">MAKKPYPRNDDIAEAILEVVGIPTLKPEDFPDRVRRVLEEKGFYTGLVTDRRVWRIYETLVRRGRIYDALGVVQDLGESGAEQPE</sequence>
<gene>
    <name evidence="1" type="ORF">ENV88_06540</name>
</gene>
<name>A0A7C3WL64_THEPE</name>
<dbReference type="EMBL" id="DTIB01000108">
    <property type="protein sequence ID" value="HGB25660.1"/>
    <property type="molecule type" value="Genomic_DNA"/>
</dbReference>
<reference evidence="1" key="1">
    <citation type="journal article" date="2020" name="mSystems">
        <title>Genome- and Community-Level Interaction Insights into Carbon Utilization and Element Cycling Functions of Hydrothermarchaeota in Hydrothermal Sediment.</title>
        <authorList>
            <person name="Zhou Z."/>
            <person name="Liu Y."/>
            <person name="Xu W."/>
            <person name="Pan J."/>
            <person name="Luo Z.H."/>
            <person name="Li M."/>
        </authorList>
    </citation>
    <scope>NUCLEOTIDE SEQUENCE [LARGE SCALE GENOMIC DNA]</scope>
    <source>
        <strain evidence="1">SpSt-8</strain>
    </source>
</reference>
<comment type="caution">
    <text evidence="1">The sequence shown here is derived from an EMBL/GenBank/DDBJ whole genome shotgun (WGS) entry which is preliminary data.</text>
</comment>
<dbReference type="AlphaFoldDB" id="A0A7C3WL64"/>